<accession>A0A1C7M0L0</accession>
<comment type="function">
    <text evidence="1">Fluoride channel required for the rapid expulsion of cytoplasmic fluoride.</text>
</comment>
<keyword evidence="4 10" id="KW-0812">Transmembrane</keyword>
<dbReference type="EMBL" id="LUGG01000014">
    <property type="protein sequence ID" value="OBZ70465.1"/>
    <property type="molecule type" value="Genomic_DNA"/>
</dbReference>
<keyword evidence="5 10" id="KW-1133">Transmembrane helix</keyword>
<dbReference type="AlphaFoldDB" id="A0A1C7M0L0"/>
<keyword evidence="3" id="KW-1003">Cell membrane</keyword>
<comment type="similarity">
    <text evidence="7">Belongs to the fluoride channel Fluc/FEX (TC 1.A.43) family.</text>
</comment>
<dbReference type="GO" id="GO:1903425">
    <property type="term" value="F:fluoride transmembrane transporter activity"/>
    <property type="evidence" value="ECO:0007669"/>
    <property type="project" value="TreeGrafter"/>
</dbReference>
<dbReference type="PANTHER" id="PTHR28259">
    <property type="entry name" value="FLUORIDE EXPORT PROTEIN 1-RELATED"/>
    <property type="match status" value="1"/>
</dbReference>
<evidence type="ECO:0000256" key="8">
    <source>
        <dbReference type="ARBA" id="ARBA00035585"/>
    </source>
</evidence>
<dbReference type="PANTHER" id="PTHR28259:SF1">
    <property type="entry name" value="FLUORIDE EXPORT PROTEIN 1-RELATED"/>
    <property type="match status" value="1"/>
</dbReference>
<sequence length="332" mass="35703">MSEPAIMPSDGDKDPKGEEKPSDEDSSRTMSAITRRPSRLRSDVGSVLARHVSVTDAVSLTSIDRPPSEEEKLPPSKIYHPLSFPVLVLLMPASIFGVLARLGLQAITGYDGHSIFPLAWVQAIGCLVMGFVLGIRDPFGRFYGPLYTAMTTGFCGSLTTFSGWQLDVFSSWINSTGAHHDWFRDAIDGIGKSVFTLAISLSAVSLGAHLSTLVAPVFPALPPPPRSVRYCLSALAILVYAAAYPAYFRMSPASGTRPPLRCCSHIRARSHAISCPSASIPSSASCRSGPSPQICSALRSSVYSRCCRAPACRHPRTRAPYSEAWRMGIADA</sequence>
<reference evidence="11 12" key="1">
    <citation type="submission" date="2016-03" db="EMBL/GenBank/DDBJ databases">
        <title>Whole genome sequencing of Grifola frondosa 9006-11.</title>
        <authorList>
            <person name="Min B."/>
            <person name="Park H."/>
            <person name="Kim J.-G."/>
            <person name="Cho H."/>
            <person name="Oh Y.-L."/>
            <person name="Kong W.-S."/>
            <person name="Choi I.-G."/>
        </authorList>
    </citation>
    <scope>NUCLEOTIDE SEQUENCE [LARGE SCALE GENOMIC DNA]</scope>
    <source>
        <strain evidence="11 12">9006-11</strain>
    </source>
</reference>
<feature type="transmembrane region" description="Helical" evidence="10">
    <location>
        <begin position="194"/>
        <end position="215"/>
    </location>
</feature>
<dbReference type="STRING" id="5627.A0A1C7M0L0"/>
<gene>
    <name evidence="11" type="ORF">A0H81_09972</name>
</gene>
<evidence type="ECO:0000256" key="10">
    <source>
        <dbReference type="SAM" id="Phobius"/>
    </source>
</evidence>
<dbReference type="GO" id="GO:0005886">
    <property type="term" value="C:plasma membrane"/>
    <property type="evidence" value="ECO:0007669"/>
    <property type="project" value="UniProtKB-SubCell"/>
</dbReference>
<evidence type="ECO:0000256" key="6">
    <source>
        <dbReference type="ARBA" id="ARBA00023136"/>
    </source>
</evidence>
<evidence type="ECO:0000256" key="4">
    <source>
        <dbReference type="ARBA" id="ARBA00022692"/>
    </source>
</evidence>
<dbReference type="Proteomes" id="UP000092993">
    <property type="component" value="Unassembled WGS sequence"/>
</dbReference>
<feature type="region of interest" description="Disordered" evidence="9">
    <location>
        <begin position="1"/>
        <end position="44"/>
    </location>
</feature>
<comment type="catalytic activity">
    <reaction evidence="8">
        <text>fluoride(in) = fluoride(out)</text>
        <dbReference type="Rhea" id="RHEA:76159"/>
        <dbReference type="ChEBI" id="CHEBI:17051"/>
    </reaction>
    <physiologicalReaction direction="left-to-right" evidence="8">
        <dbReference type="Rhea" id="RHEA:76160"/>
    </physiologicalReaction>
</comment>
<evidence type="ECO:0000256" key="1">
    <source>
        <dbReference type="ARBA" id="ARBA00002598"/>
    </source>
</evidence>
<organism evidence="11 12">
    <name type="scientific">Grifola frondosa</name>
    <name type="common">Maitake</name>
    <name type="synonym">Polyporus frondosus</name>
    <dbReference type="NCBI Taxonomy" id="5627"/>
    <lineage>
        <taxon>Eukaryota</taxon>
        <taxon>Fungi</taxon>
        <taxon>Dikarya</taxon>
        <taxon>Basidiomycota</taxon>
        <taxon>Agaricomycotina</taxon>
        <taxon>Agaricomycetes</taxon>
        <taxon>Polyporales</taxon>
        <taxon>Grifolaceae</taxon>
        <taxon>Grifola</taxon>
    </lineage>
</organism>
<comment type="subcellular location">
    <subcellularLocation>
        <location evidence="2">Cell membrane</location>
        <topology evidence="2">Multi-pass membrane protein</topology>
    </subcellularLocation>
</comment>
<name>A0A1C7M0L0_GRIFR</name>
<evidence type="ECO:0000313" key="12">
    <source>
        <dbReference type="Proteomes" id="UP000092993"/>
    </source>
</evidence>
<keyword evidence="6 10" id="KW-0472">Membrane</keyword>
<dbReference type="OrthoDB" id="409792at2759"/>
<dbReference type="Pfam" id="PF02537">
    <property type="entry name" value="CRCB"/>
    <property type="match status" value="1"/>
</dbReference>
<proteinExistence type="inferred from homology"/>
<evidence type="ECO:0000256" key="9">
    <source>
        <dbReference type="SAM" id="MobiDB-lite"/>
    </source>
</evidence>
<feature type="transmembrane region" description="Helical" evidence="10">
    <location>
        <begin position="82"/>
        <end position="103"/>
    </location>
</feature>
<feature type="transmembrane region" description="Helical" evidence="10">
    <location>
        <begin position="227"/>
        <end position="247"/>
    </location>
</feature>
<evidence type="ECO:0000256" key="2">
    <source>
        <dbReference type="ARBA" id="ARBA00004651"/>
    </source>
</evidence>
<evidence type="ECO:0000256" key="5">
    <source>
        <dbReference type="ARBA" id="ARBA00022989"/>
    </source>
</evidence>
<comment type="caution">
    <text evidence="11">The sequence shown here is derived from an EMBL/GenBank/DDBJ whole genome shotgun (WGS) entry which is preliminary data.</text>
</comment>
<evidence type="ECO:0000313" key="11">
    <source>
        <dbReference type="EMBL" id="OBZ70465.1"/>
    </source>
</evidence>
<evidence type="ECO:0000256" key="3">
    <source>
        <dbReference type="ARBA" id="ARBA00022475"/>
    </source>
</evidence>
<feature type="compositionally biased region" description="Basic and acidic residues" evidence="9">
    <location>
        <begin position="10"/>
        <end position="27"/>
    </location>
</feature>
<keyword evidence="12" id="KW-1185">Reference proteome</keyword>
<evidence type="ECO:0000256" key="7">
    <source>
        <dbReference type="ARBA" id="ARBA00035120"/>
    </source>
</evidence>
<feature type="transmembrane region" description="Helical" evidence="10">
    <location>
        <begin position="115"/>
        <end position="135"/>
    </location>
</feature>
<protein>
    <submittedName>
        <fullName evidence="11">Uncharacterized protein</fullName>
    </submittedName>
</protein>
<dbReference type="InterPro" id="IPR003691">
    <property type="entry name" value="FluC"/>
</dbReference>